<evidence type="ECO:0000313" key="1">
    <source>
        <dbReference type="EnsemblMetazoa" id="GAUT045510-PA"/>
    </source>
</evidence>
<sequence>MLRVFMASPVLAVFENPTSSLDYQQWLWGTCTKCLHMLMRSKLNMKFISNDYFKAFDTQATNRIASTHSPVLLPDMRESCSANINKTTVLLSAAATITAAMATTSQTPNVLMTMMMMSAIMRLHLGIDNATALGAICFYDDFEFASSSFLIENKQQQFRLSFVAEKPLISL</sequence>
<dbReference type="EnsemblMetazoa" id="GAUT045510-RA">
    <property type="protein sequence ID" value="GAUT045510-PA"/>
    <property type="gene ID" value="GAUT045510"/>
</dbReference>
<dbReference type="AlphaFoldDB" id="A0A1A9VRV8"/>
<evidence type="ECO:0000313" key="2">
    <source>
        <dbReference type="Proteomes" id="UP000078200"/>
    </source>
</evidence>
<reference evidence="1" key="1">
    <citation type="submission" date="2020-05" db="UniProtKB">
        <authorList>
            <consortium name="EnsemblMetazoa"/>
        </authorList>
    </citation>
    <scope>IDENTIFICATION</scope>
    <source>
        <strain evidence="1">TTRI</strain>
    </source>
</reference>
<accession>A0A1A9VRV8</accession>
<name>A0A1A9VRV8_GLOAU</name>
<proteinExistence type="predicted"/>
<protein>
    <submittedName>
        <fullName evidence="1">Uncharacterized protein</fullName>
    </submittedName>
</protein>
<organism evidence="1 2">
    <name type="scientific">Glossina austeni</name>
    <name type="common">Savannah tsetse fly</name>
    <dbReference type="NCBI Taxonomy" id="7395"/>
    <lineage>
        <taxon>Eukaryota</taxon>
        <taxon>Metazoa</taxon>
        <taxon>Ecdysozoa</taxon>
        <taxon>Arthropoda</taxon>
        <taxon>Hexapoda</taxon>
        <taxon>Insecta</taxon>
        <taxon>Pterygota</taxon>
        <taxon>Neoptera</taxon>
        <taxon>Endopterygota</taxon>
        <taxon>Diptera</taxon>
        <taxon>Brachycera</taxon>
        <taxon>Muscomorpha</taxon>
        <taxon>Hippoboscoidea</taxon>
        <taxon>Glossinidae</taxon>
        <taxon>Glossina</taxon>
    </lineage>
</organism>
<keyword evidence="2" id="KW-1185">Reference proteome</keyword>
<dbReference type="VEuPathDB" id="VectorBase:GAUT045510"/>
<dbReference type="Proteomes" id="UP000078200">
    <property type="component" value="Unassembled WGS sequence"/>
</dbReference>